<reference evidence="4" key="1">
    <citation type="journal article" date="2015" name="PLoS Genet.">
        <title>Genome Sequence and Transcriptome Analyses of Chrysochromulina tobin: Metabolic Tools for Enhanced Algal Fitness in the Prominent Order Prymnesiales (Haptophyceae).</title>
        <authorList>
            <person name="Hovde B.T."/>
            <person name="Deodato C.R."/>
            <person name="Hunsperger H.M."/>
            <person name="Ryken S.A."/>
            <person name="Yost W."/>
            <person name="Jha R.K."/>
            <person name="Patterson J."/>
            <person name="Monnat R.J. Jr."/>
            <person name="Barlow S.B."/>
            <person name="Starkenburg S.R."/>
            <person name="Cattolico R.A."/>
        </authorList>
    </citation>
    <scope>NUCLEOTIDE SEQUENCE</scope>
    <source>
        <strain evidence="4">CCMP291</strain>
    </source>
</reference>
<feature type="non-terminal residue" evidence="3">
    <location>
        <position position="432"/>
    </location>
</feature>
<feature type="domain" description="RRM" evidence="2">
    <location>
        <begin position="354"/>
        <end position="432"/>
    </location>
</feature>
<dbReference type="Pfam" id="PF05721">
    <property type="entry name" value="PhyH"/>
    <property type="match status" value="1"/>
</dbReference>
<dbReference type="InterPro" id="IPR012677">
    <property type="entry name" value="Nucleotide-bd_a/b_plait_sf"/>
</dbReference>
<evidence type="ECO:0000259" key="2">
    <source>
        <dbReference type="PROSITE" id="PS50102"/>
    </source>
</evidence>
<dbReference type="OrthoDB" id="406378at2759"/>
<dbReference type="CDD" id="cd00590">
    <property type="entry name" value="RRM_SF"/>
    <property type="match status" value="1"/>
</dbReference>
<proteinExistence type="predicted"/>
<accession>A0A0M0JJ72</accession>
<dbReference type="Gene3D" id="2.60.120.620">
    <property type="entry name" value="q2cbj1_9rhob like domain"/>
    <property type="match status" value="1"/>
</dbReference>
<dbReference type="SUPFAM" id="SSF54928">
    <property type="entry name" value="RNA-binding domain, RBD"/>
    <property type="match status" value="1"/>
</dbReference>
<dbReference type="Gene3D" id="3.30.70.330">
    <property type="match status" value="1"/>
</dbReference>
<dbReference type="InterPro" id="IPR000504">
    <property type="entry name" value="RRM_dom"/>
</dbReference>
<evidence type="ECO:0000313" key="4">
    <source>
        <dbReference type="Proteomes" id="UP000037460"/>
    </source>
</evidence>
<dbReference type="PANTHER" id="PTHR37563:SF2">
    <property type="entry name" value="PHYTANOYL-COA DIOXYGENASE FAMILY PROTEIN (AFU_ORTHOLOGUE AFUA_2G03330)"/>
    <property type="match status" value="1"/>
</dbReference>
<dbReference type="InterPro" id="IPR051961">
    <property type="entry name" value="Fungal_Metabolite_Diox"/>
</dbReference>
<dbReference type="PROSITE" id="PS50102">
    <property type="entry name" value="RRM"/>
    <property type="match status" value="1"/>
</dbReference>
<dbReference type="SUPFAM" id="SSF51197">
    <property type="entry name" value="Clavaminate synthase-like"/>
    <property type="match status" value="1"/>
</dbReference>
<dbReference type="AlphaFoldDB" id="A0A0M0JJ72"/>
<dbReference type="InterPro" id="IPR035979">
    <property type="entry name" value="RBD_domain_sf"/>
</dbReference>
<dbReference type="GO" id="GO:0003723">
    <property type="term" value="F:RNA binding"/>
    <property type="evidence" value="ECO:0007669"/>
    <property type="project" value="UniProtKB-UniRule"/>
</dbReference>
<comment type="caution">
    <text evidence="3">The sequence shown here is derived from an EMBL/GenBank/DDBJ whole genome shotgun (WGS) entry which is preliminary data.</text>
</comment>
<dbReference type="InterPro" id="IPR008775">
    <property type="entry name" value="Phytyl_CoA_dOase-like"/>
</dbReference>
<protein>
    <recommendedName>
        <fullName evidence="2">RRM domain-containing protein</fullName>
    </recommendedName>
</protein>
<dbReference type="PANTHER" id="PTHR37563">
    <property type="entry name" value="PHYTANOYL-COA DIOXYGENASE FAMILY PROTEIN (AFU_ORTHOLOGUE AFUA_2G03330)"/>
    <property type="match status" value="1"/>
</dbReference>
<evidence type="ECO:0000313" key="3">
    <source>
        <dbReference type="EMBL" id="KOO26641.1"/>
    </source>
</evidence>
<evidence type="ECO:0000256" key="1">
    <source>
        <dbReference type="PROSITE-ProRule" id="PRU00176"/>
    </source>
</evidence>
<sequence>MPMSELAAPDAAITDAPFEMQRQVAEQEAIAQLHAPREGSPAVLPDDLPRALLRDGVAAVNAVCTGPSASALLAHVNAKLLAAHIERDRPEGEALLGKMLCREHRYDLKLDLREAPVAAAVGELISVLGPSLASLLGFQPELFELGALVSDPTAARQPLHPDTPWGKRLSVVTVVVALCDVDLAMGPTLFLPRSHCVQARSQLWGEDPTDDEELLELLHESACRVPLPKMGDAICFDSRTLHCATANVSTQRRVLLYVSLAARSWHGRAWRGVGFDRPGTLLNELRGKYYLSADGLRLVQIRQEVGISAKISAWAPLRIVLAAARLCLCLCQCMRAYWALVGACLSTTVTATRFGVYAGNLSWTVTDSDLHDVRSRDHRARQPASPEPRTALALTFMQAAGDVRSARVTRYPDGRSKGWGLVDFVDASSAAD</sequence>
<dbReference type="EMBL" id="JWZX01002823">
    <property type="protein sequence ID" value="KOO26641.1"/>
    <property type="molecule type" value="Genomic_DNA"/>
</dbReference>
<organism evidence="3 4">
    <name type="scientific">Chrysochromulina tobinii</name>
    <dbReference type="NCBI Taxonomy" id="1460289"/>
    <lineage>
        <taxon>Eukaryota</taxon>
        <taxon>Haptista</taxon>
        <taxon>Haptophyta</taxon>
        <taxon>Prymnesiophyceae</taxon>
        <taxon>Prymnesiales</taxon>
        <taxon>Chrysochromulinaceae</taxon>
        <taxon>Chrysochromulina</taxon>
    </lineage>
</organism>
<dbReference type="Proteomes" id="UP000037460">
    <property type="component" value="Unassembled WGS sequence"/>
</dbReference>
<name>A0A0M0JJ72_9EUKA</name>
<gene>
    <name evidence="3" type="ORF">Ctob_003843</name>
</gene>
<keyword evidence="1" id="KW-0694">RNA-binding</keyword>
<keyword evidence="4" id="KW-1185">Reference proteome</keyword>